<dbReference type="EC" id="4.2.3.12" evidence="4"/>
<dbReference type="Proteomes" id="UP000276133">
    <property type="component" value="Unassembled WGS sequence"/>
</dbReference>
<dbReference type="EMBL" id="REGN01006041">
    <property type="protein sequence ID" value="RNA11117.1"/>
    <property type="molecule type" value="Genomic_DNA"/>
</dbReference>
<evidence type="ECO:0000313" key="12">
    <source>
        <dbReference type="Proteomes" id="UP000276133"/>
    </source>
</evidence>
<dbReference type="PANTHER" id="PTHR12589:SF7">
    <property type="entry name" value="6-PYRUVOYL TETRAHYDROBIOPTERIN SYNTHASE"/>
    <property type="match status" value="1"/>
</dbReference>
<evidence type="ECO:0000256" key="4">
    <source>
        <dbReference type="ARBA" id="ARBA00013100"/>
    </source>
</evidence>
<evidence type="ECO:0000256" key="7">
    <source>
        <dbReference type="ARBA" id="ARBA00022833"/>
    </source>
</evidence>
<dbReference type="GO" id="GO:0006729">
    <property type="term" value="P:tetrahydrobiopterin biosynthetic process"/>
    <property type="evidence" value="ECO:0007669"/>
    <property type="project" value="UniProtKB-UniPathway"/>
</dbReference>
<evidence type="ECO:0000256" key="6">
    <source>
        <dbReference type="ARBA" id="ARBA00022723"/>
    </source>
</evidence>
<gene>
    <name evidence="11" type="ORF">BpHYR1_040554</name>
</gene>
<dbReference type="InterPro" id="IPR022469">
    <property type="entry name" value="PTPS_His_AS"/>
</dbReference>
<dbReference type="Gene3D" id="2.60.120.260">
    <property type="entry name" value="Galactose-binding domain-like"/>
    <property type="match status" value="1"/>
</dbReference>
<dbReference type="SUPFAM" id="SSF49785">
    <property type="entry name" value="Galactose-binding domain-like"/>
    <property type="match status" value="1"/>
</dbReference>
<dbReference type="STRING" id="10195.A0A3M7QI35"/>
<keyword evidence="7" id="KW-0862">Zinc</keyword>
<dbReference type="Gene3D" id="3.30.479.10">
    <property type="entry name" value="6-pyruvoyl tetrahydropterin synthase/QueD"/>
    <property type="match status" value="1"/>
</dbReference>
<evidence type="ECO:0000313" key="11">
    <source>
        <dbReference type="EMBL" id="RNA11117.1"/>
    </source>
</evidence>
<accession>A0A3M7QI35</accession>
<evidence type="ECO:0000256" key="2">
    <source>
        <dbReference type="ARBA" id="ARBA00005126"/>
    </source>
</evidence>
<dbReference type="GO" id="GO:0003874">
    <property type="term" value="F:6-pyruvoyltetrahydropterin synthase activity"/>
    <property type="evidence" value="ECO:0007669"/>
    <property type="project" value="UniProtKB-EC"/>
</dbReference>
<dbReference type="InterPro" id="IPR000421">
    <property type="entry name" value="FA58C"/>
</dbReference>
<feature type="domain" description="F5/8 type C" evidence="10">
    <location>
        <begin position="23"/>
        <end position="102"/>
    </location>
</feature>
<keyword evidence="8" id="KW-0783">Tetrahydrobiopterin biosynthesis</keyword>
<dbReference type="PROSITE" id="PS00988">
    <property type="entry name" value="PTPS_2"/>
    <property type="match status" value="1"/>
</dbReference>
<dbReference type="GO" id="GO:0005739">
    <property type="term" value="C:mitochondrion"/>
    <property type="evidence" value="ECO:0007669"/>
    <property type="project" value="TreeGrafter"/>
</dbReference>
<keyword evidence="9 11" id="KW-0456">Lyase</keyword>
<evidence type="ECO:0000256" key="8">
    <source>
        <dbReference type="ARBA" id="ARBA00023007"/>
    </source>
</evidence>
<dbReference type="AlphaFoldDB" id="A0A3M7QI35"/>
<dbReference type="InterPro" id="IPR008979">
    <property type="entry name" value="Galactose-bd-like_sf"/>
</dbReference>
<comment type="caution">
    <text evidence="11">The sequence shown here is derived from an EMBL/GenBank/DDBJ whole genome shotgun (WGS) entry which is preliminary data.</text>
</comment>
<evidence type="ECO:0000259" key="10">
    <source>
        <dbReference type="Pfam" id="PF00754"/>
    </source>
</evidence>
<dbReference type="Pfam" id="PF01242">
    <property type="entry name" value="PTPS"/>
    <property type="match status" value="1"/>
</dbReference>
<organism evidence="11 12">
    <name type="scientific">Brachionus plicatilis</name>
    <name type="common">Marine rotifer</name>
    <name type="synonym">Brachionus muelleri</name>
    <dbReference type="NCBI Taxonomy" id="10195"/>
    <lineage>
        <taxon>Eukaryota</taxon>
        <taxon>Metazoa</taxon>
        <taxon>Spiralia</taxon>
        <taxon>Gnathifera</taxon>
        <taxon>Rotifera</taxon>
        <taxon>Eurotatoria</taxon>
        <taxon>Monogononta</taxon>
        <taxon>Pseudotrocha</taxon>
        <taxon>Ploima</taxon>
        <taxon>Brachionidae</taxon>
        <taxon>Brachionus</taxon>
    </lineage>
</organism>
<keyword evidence="12" id="KW-1185">Reference proteome</keyword>
<keyword evidence="6" id="KW-0479">Metal-binding</keyword>
<dbReference type="SUPFAM" id="SSF55620">
    <property type="entry name" value="Tetrahydrobiopterin biosynthesis enzymes-like"/>
    <property type="match status" value="1"/>
</dbReference>
<evidence type="ECO:0000256" key="5">
    <source>
        <dbReference type="ARBA" id="ARBA00015587"/>
    </source>
</evidence>
<dbReference type="PANTHER" id="PTHR12589">
    <property type="entry name" value="PYRUVOYL TETRAHYDROBIOPTERIN SYNTHASE"/>
    <property type="match status" value="1"/>
</dbReference>
<comment type="similarity">
    <text evidence="3">Belongs to the PTPS family.</text>
</comment>
<dbReference type="Pfam" id="PF00754">
    <property type="entry name" value="F5_F8_type_C"/>
    <property type="match status" value="1"/>
</dbReference>
<dbReference type="UniPathway" id="UPA00849">
    <property type="reaction ID" value="UER00819"/>
</dbReference>
<dbReference type="GO" id="GO:0046872">
    <property type="term" value="F:metal ion binding"/>
    <property type="evidence" value="ECO:0007669"/>
    <property type="project" value="UniProtKB-KW"/>
</dbReference>
<protein>
    <recommendedName>
        <fullName evidence="5">6-pyruvoyl tetrahydrobiopterin synthase</fullName>
        <ecNumber evidence="4">4.2.3.12</ecNumber>
    </recommendedName>
</protein>
<dbReference type="InterPro" id="IPR038418">
    <property type="entry name" value="6-PTP_synth/QueD_sf"/>
</dbReference>
<name>A0A3M7QI35_BRAPC</name>
<comment type="pathway">
    <text evidence="2">Cofactor biosynthesis; tetrahydrobiopterin biosynthesis; tetrahydrobiopterin from 7,8-dihydroneopterin triphosphate: step 1/3.</text>
</comment>
<dbReference type="CDD" id="cd00470">
    <property type="entry name" value="PTPS"/>
    <property type="match status" value="1"/>
</dbReference>
<dbReference type="OrthoDB" id="14045at2759"/>
<evidence type="ECO:0000256" key="9">
    <source>
        <dbReference type="ARBA" id="ARBA00023239"/>
    </source>
</evidence>
<dbReference type="FunFam" id="3.30.479.10:FF:000003">
    <property type="entry name" value="6-pyruvoyl tetrahydrobiopterin synthase"/>
    <property type="match status" value="1"/>
</dbReference>
<comment type="cofactor">
    <cofactor evidence="1">
        <name>Zn(2+)</name>
        <dbReference type="ChEBI" id="CHEBI:29105"/>
    </cofactor>
</comment>
<proteinExistence type="inferred from homology"/>
<sequence length="285" mass="33264">MNDMQPLINTETKLRVSSVLNRDTKSYGKQFLSDGKEETCWNSDQGDNQWIIVSFCKPIRIKKFEFKFQGGFCAAHGQLECIKSTDTEKNYTKLMDFYPQDINSEQIFEIAEQLEPSDTFKFNFVKLTDFFGRITNYLFRKMSKIVYITRIESFSSAHRLHNKSLSEEENKQIFSKCNNCHGHNYKVEITVKGTIDPRTGMVINITILKKIIQDVLDRLDHKNLDEDVPYFKNVVSTTENLCVFVWDQIESKLISQPDSDCSLFEVKLHETDKNICCYRGEEAKF</sequence>
<evidence type="ECO:0000256" key="1">
    <source>
        <dbReference type="ARBA" id="ARBA00001947"/>
    </source>
</evidence>
<reference evidence="11 12" key="1">
    <citation type="journal article" date="2018" name="Sci. Rep.">
        <title>Genomic signatures of local adaptation to the degree of environmental predictability in rotifers.</title>
        <authorList>
            <person name="Franch-Gras L."/>
            <person name="Hahn C."/>
            <person name="Garcia-Roger E.M."/>
            <person name="Carmona M.J."/>
            <person name="Serra M."/>
            <person name="Gomez A."/>
        </authorList>
    </citation>
    <scope>NUCLEOTIDE SEQUENCE [LARGE SCALE GENOMIC DNA]</scope>
    <source>
        <strain evidence="11">HYR1</strain>
    </source>
</reference>
<evidence type="ECO:0000256" key="3">
    <source>
        <dbReference type="ARBA" id="ARBA00009164"/>
    </source>
</evidence>
<dbReference type="InterPro" id="IPR007115">
    <property type="entry name" value="6-PTP_synth/QueD"/>
</dbReference>